<evidence type="ECO:0000313" key="4">
    <source>
        <dbReference type="Proteomes" id="UP000325313"/>
    </source>
</evidence>
<dbReference type="GO" id="GO:0003825">
    <property type="term" value="F:alpha,alpha-trehalose-phosphate synthase (UDP-forming) activity"/>
    <property type="evidence" value="ECO:0007669"/>
    <property type="project" value="TreeGrafter"/>
</dbReference>
<dbReference type="GO" id="GO:0004805">
    <property type="term" value="F:trehalose-phosphatase activity"/>
    <property type="evidence" value="ECO:0007669"/>
    <property type="project" value="TreeGrafter"/>
</dbReference>
<feature type="transmembrane region" description="Helical" evidence="2">
    <location>
        <begin position="39"/>
        <end position="56"/>
    </location>
</feature>
<keyword evidence="2" id="KW-0812">Transmembrane</keyword>
<accession>A0A5B0MRN2</accession>
<dbReference type="InterPro" id="IPR023214">
    <property type="entry name" value="HAD_sf"/>
</dbReference>
<name>A0A5B0MRN2_PUCGR</name>
<dbReference type="GO" id="GO:0005829">
    <property type="term" value="C:cytosol"/>
    <property type="evidence" value="ECO:0007669"/>
    <property type="project" value="TreeGrafter"/>
</dbReference>
<dbReference type="PANTHER" id="PTHR10788:SF106">
    <property type="entry name" value="BCDNA.GH08860"/>
    <property type="match status" value="1"/>
</dbReference>
<evidence type="ECO:0000256" key="1">
    <source>
        <dbReference type="ARBA" id="ARBA00005409"/>
    </source>
</evidence>
<gene>
    <name evidence="3" type="primary">TPS2_4</name>
    <name evidence="3" type="ORF">PGTUg99_012018</name>
</gene>
<evidence type="ECO:0000313" key="3">
    <source>
        <dbReference type="EMBL" id="KAA1078676.1"/>
    </source>
</evidence>
<dbReference type="FunFam" id="3.40.50.1000:FF:000509">
    <property type="match status" value="1"/>
</dbReference>
<keyword evidence="2" id="KW-0472">Membrane</keyword>
<dbReference type="InterPro" id="IPR036412">
    <property type="entry name" value="HAD-like_sf"/>
</dbReference>
<dbReference type="InterPro" id="IPR001830">
    <property type="entry name" value="Glyco_trans_20"/>
</dbReference>
<dbReference type="EMBL" id="VDEP01000448">
    <property type="protein sequence ID" value="KAA1078676.1"/>
    <property type="molecule type" value="Genomic_DNA"/>
</dbReference>
<sequence length="368" mass="42035">MSDTTCYPNHKVSTKTLPQVGKTLKGFFLRFSFQPRNQWRMFLTTIAIAILLTGAFQPLRAALPHRVNGIVDTRSLTSSLQAADTQKLLRDHEDSPSSLIICDYDDVLTDPIKDKNKKYPRVIRALEQLAANRKNEVWIITGRPRGGLPDFIRNIPNLNLGEGRGTYIQTAAGTSKPELNLPEAINLKHEILRIVAPIVPADQLHFNEETYSVRFLCTREQANKILPVLDDRLRTEHKFKDYERSHVENVAQRYGSCYDAIMLSHRTAYDKGNLVNKLLEDRLTRENPIKFAICFGDERIDEPMHEAMTRRSFPAIFVGQTGQHVPRKTHASARMSSHQDVVEFLERMSGISQEGSKRNGSCFKFFKR</sequence>
<organism evidence="3 4">
    <name type="scientific">Puccinia graminis f. sp. tritici</name>
    <dbReference type="NCBI Taxonomy" id="56615"/>
    <lineage>
        <taxon>Eukaryota</taxon>
        <taxon>Fungi</taxon>
        <taxon>Dikarya</taxon>
        <taxon>Basidiomycota</taxon>
        <taxon>Pucciniomycotina</taxon>
        <taxon>Pucciniomycetes</taxon>
        <taxon>Pucciniales</taxon>
        <taxon>Pucciniaceae</taxon>
        <taxon>Puccinia</taxon>
    </lineage>
</organism>
<protein>
    <submittedName>
        <fullName evidence="3">Threalose-6-phosphate phosphatase</fullName>
    </submittedName>
</protein>
<dbReference type="AlphaFoldDB" id="A0A5B0MRN2"/>
<keyword evidence="2" id="KW-1133">Transmembrane helix</keyword>
<dbReference type="GO" id="GO:0005992">
    <property type="term" value="P:trehalose biosynthetic process"/>
    <property type="evidence" value="ECO:0007669"/>
    <property type="project" value="InterPro"/>
</dbReference>
<evidence type="ECO:0000256" key="2">
    <source>
        <dbReference type="SAM" id="Phobius"/>
    </source>
</evidence>
<reference evidence="3 4" key="1">
    <citation type="submission" date="2019-05" db="EMBL/GenBank/DDBJ databases">
        <title>Emergence of the Ug99 lineage of the wheat stem rust pathogen through somatic hybridization.</title>
        <authorList>
            <person name="Li F."/>
            <person name="Upadhyaya N.M."/>
            <person name="Sperschneider J."/>
            <person name="Matny O."/>
            <person name="Nguyen-Phuc H."/>
            <person name="Mago R."/>
            <person name="Raley C."/>
            <person name="Miller M.E."/>
            <person name="Silverstein K.A.T."/>
            <person name="Henningsen E."/>
            <person name="Hirsch C.D."/>
            <person name="Visser B."/>
            <person name="Pretorius Z.A."/>
            <person name="Steffenson B.J."/>
            <person name="Schwessinger B."/>
            <person name="Dodds P.N."/>
            <person name="Figueroa M."/>
        </authorList>
    </citation>
    <scope>NUCLEOTIDE SEQUENCE [LARGE SCALE GENOMIC DNA]</scope>
    <source>
        <strain evidence="3 4">Ug99</strain>
    </source>
</reference>
<dbReference type="Proteomes" id="UP000325313">
    <property type="component" value="Unassembled WGS sequence"/>
</dbReference>
<dbReference type="PANTHER" id="PTHR10788">
    <property type="entry name" value="TREHALOSE-6-PHOSPHATE SYNTHASE"/>
    <property type="match status" value="1"/>
</dbReference>
<dbReference type="SUPFAM" id="SSF56784">
    <property type="entry name" value="HAD-like"/>
    <property type="match status" value="1"/>
</dbReference>
<comment type="similarity">
    <text evidence="1">In the N-terminal section; belongs to the glycosyltransferase 20 family.</text>
</comment>
<dbReference type="Gene3D" id="3.40.50.1000">
    <property type="entry name" value="HAD superfamily/HAD-like"/>
    <property type="match status" value="2"/>
</dbReference>
<comment type="caution">
    <text evidence="3">The sequence shown here is derived from an EMBL/GenBank/DDBJ whole genome shotgun (WGS) entry which is preliminary data.</text>
</comment>
<proteinExistence type="inferred from homology"/>